<dbReference type="SUPFAM" id="SSF53448">
    <property type="entry name" value="Nucleotide-diphospho-sugar transferases"/>
    <property type="match status" value="1"/>
</dbReference>
<protein>
    <submittedName>
        <fullName evidence="3">Glycosyltransferase family 2 protein</fullName>
    </submittedName>
</protein>
<sequence>MKNTVKLSGVVITLNEEENIGRCIESLQKVTDDIVIVDSFSTDKTEEICHNYGVRFLKHKYEGGIAQVGWAVKQAKYDHILLLDADEELSKELEESINEVKSNWTHGGYSLRFRTLFCGKWLVHSWRHRVLRLFDRTEVDVAGREPHYNFAPQKGIKVVKLKGDVKHHAYYQIDEFIAKRNTYSTRSAVASYQQGKKAPLYKLLINPFWNFFRNYILLAGFLDGIHGLTVCTLNSQYIFMKYAKLRNFYFLDKQKQD</sequence>
<dbReference type="Proteomes" id="UP000285794">
    <property type="component" value="Unassembled WGS sequence"/>
</dbReference>
<dbReference type="InterPro" id="IPR029044">
    <property type="entry name" value="Nucleotide-diphossugar_trans"/>
</dbReference>
<dbReference type="PANTHER" id="PTHR43630:SF2">
    <property type="entry name" value="GLYCOSYLTRANSFERASE"/>
    <property type="match status" value="1"/>
</dbReference>
<evidence type="ECO:0000313" key="4">
    <source>
        <dbReference type="Proteomes" id="UP000285794"/>
    </source>
</evidence>
<dbReference type="OrthoDB" id="9815923at2"/>
<reference evidence="3 4" key="1">
    <citation type="submission" date="2018-07" db="EMBL/GenBank/DDBJ databases">
        <title>Draft genome sequence of Ancylomarina sp. M1P.</title>
        <authorList>
            <person name="Yadav S."/>
            <person name="Villanueva L."/>
            <person name="Damste J.S.S."/>
        </authorList>
    </citation>
    <scope>NUCLEOTIDE SEQUENCE [LARGE SCALE GENOMIC DNA]</scope>
    <source>
        <strain evidence="3 4">M1P</strain>
    </source>
</reference>
<dbReference type="EMBL" id="QQWG01000007">
    <property type="protein sequence ID" value="RRG21843.1"/>
    <property type="molecule type" value="Genomic_DNA"/>
</dbReference>
<evidence type="ECO:0000313" key="3">
    <source>
        <dbReference type="EMBL" id="RRG21843.1"/>
    </source>
</evidence>
<dbReference type="InterPro" id="IPR001173">
    <property type="entry name" value="Glyco_trans_2-like"/>
</dbReference>
<dbReference type="CDD" id="cd02511">
    <property type="entry name" value="Beta4Glucosyltransferase"/>
    <property type="match status" value="1"/>
</dbReference>
<dbReference type="RefSeq" id="WP_125030528.1">
    <property type="nucleotide sequence ID" value="NZ_JAPXVP010000007.1"/>
</dbReference>
<comment type="caution">
    <text evidence="3">The sequence shown here is derived from an EMBL/GenBank/DDBJ whole genome shotgun (WGS) entry which is preliminary data.</text>
</comment>
<comment type="similarity">
    <text evidence="1">Belongs to the glycosyltransferase 2 family. WaaE/KdtX subfamily.</text>
</comment>
<gene>
    <name evidence="3" type="ORF">DWB61_08810</name>
</gene>
<organism evidence="3 4">
    <name type="scientific">Ancylomarina euxinus</name>
    <dbReference type="NCBI Taxonomy" id="2283627"/>
    <lineage>
        <taxon>Bacteria</taxon>
        <taxon>Pseudomonadati</taxon>
        <taxon>Bacteroidota</taxon>
        <taxon>Bacteroidia</taxon>
        <taxon>Marinilabiliales</taxon>
        <taxon>Marinifilaceae</taxon>
        <taxon>Ancylomarina</taxon>
    </lineage>
</organism>
<evidence type="ECO:0000259" key="2">
    <source>
        <dbReference type="Pfam" id="PF00535"/>
    </source>
</evidence>
<dbReference type="Pfam" id="PF00535">
    <property type="entry name" value="Glycos_transf_2"/>
    <property type="match status" value="1"/>
</dbReference>
<keyword evidence="4" id="KW-1185">Reference proteome</keyword>
<keyword evidence="3" id="KW-0808">Transferase</keyword>
<dbReference type="PANTHER" id="PTHR43630">
    <property type="entry name" value="POLY-BETA-1,6-N-ACETYL-D-GLUCOSAMINE SYNTHASE"/>
    <property type="match status" value="1"/>
</dbReference>
<dbReference type="GO" id="GO:0016740">
    <property type="term" value="F:transferase activity"/>
    <property type="evidence" value="ECO:0007669"/>
    <property type="project" value="UniProtKB-KW"/>
</dbReference>
<evidence type="ECO:0000256" key="1">
    <source>
        <dbReference type="ARBA" id="ARBA00038494"/>
    </source>
</evidence>
<proteinExistence type="inferred from homology"/>
<dbReference type="Gene3D" id="3.90.550.10">
    <property type="entry name" value="Spore Coat Polysaccharide Biosynthesis Protein SpsA, Chain A"/>
    <property type="match status" value="1"/>
</dbReference>
<accession>A0A425Y255</accession>
<feature type="domain" description="Glycosyltransferase 2-like" evidence="2">
    <location>
        <begin position="10"/>
        <end position="148"/>
    </location>
</feature>
<dbReference type="AlphaFoldDB" id="A0A425Y255"/>
<name>A0A425Y255_9BACT</name>